<feature type="compositionally biased region" description="Gly residues" evidence="1">
    <location>
        <begin position="569"/>
        <end position="593"/>
    </location>
</feature>
<comment type="caution">
    <text evidence="3">The sequence shown here is derived from an EMBL/GenBank/DDBJ whole genome shotgun (WGS) entry which is preliminary data.</text>
</comment>
<feature type="compositionally biased region" description="Acidic residues" evidence="1">
    <location>
        <begin position="522"/>
        <end position="555"/>
    </location>
</feature>
<dbReference type="PANTHER" id="PTHR34819:SF3">
    <property type="entry name" value="CELL SURFACE PROTEIN"/>
    <property type="match status" value="1"/>
</dbReference>
<dbReference type="NCBIfam" id="TIGR03901">
    <property type="entry name" value="MYXO-CTERM"/>
    <property type="match status" value="1"/>
</dbReference>
<dbReference type="NCBIfam" id="TIGR03382">
    <property type="entry name" value="GC_trans_RRR"/>
    <property type="match status" value="1"/>
</dbReference>
<protein>
    <submittedName>
        <fullName evidence="3">Uncharacterized protein</fullName>
    </submittedName>
</protein>
<feature type="chain" id="PRO_5015759936" evidence="2">
    <location>
        <begin position="24"/>
        <end position="628"/>
    </location>
</feature>
<proteinExistence type="predicted"/>
<gene>
    <name evidence="3" type="ORF">ENSA5_19480</name>
</gene>
<feature type="compositionally biased region" description="Low complexity" evidence="1">
    <location>
        <begin position="597"/>
        <end position="607"/>
    </location>
</feature>
<evidence type="ECO:0000313" key="3">
    <source>
        <dbReference type="EMBL" id="PRQ03009.1"/>
    </source>
</evidence>
<accession>A0A2S9YD27</accession>
<keyword evidence="2" id="KW-0732">Signal</keyword>
<dbReference type="InterPro" id="IPR017756">
    <property type="entry name" value="TM_Gly-Cys-Arg_CS"/>
</dbReference>
<sequence>MVPRPLVPVVVITLLTLAPSAHASELRFSTTTKGGIVSTGNTLGLAMQAGANGPGTRDSIGTFLSPDDQLVDDLPQNLGNPWFAGTTADWTLNGSSAVLDLPETSSGIEILYAELVWGGSYLYGEEDVSAALNVPVTLASDGESYEAVPALATAVTLAEPGEGFPLHYYMRSAEVTEFIAAQLSGTYTVTGVPATQDESVETLNAAGWSLVVVYGSSEASTRNLSVFVGGQFVDEDATEDYAVSGFCTPPQGTVEGAVVISALEGDAHRDGDTLQIAPTADDPFAPLSGPNNPVDNFFASQINGSEGTLDTLGSAGDLNHDAFSGTNVVGGRQGWDVTTLALSSAAGQLDNGQQSAVLRAVTSDDSFMPVLAAFEIDVSSPDFESSTAVEVAPMSIGLGEHSSLTFKLLNDGEVSASALSLTAPLGQGLELISFAIDEVPGDANQQPVNAIDLASGVEIGDIAAGTGLEVTMVVEAVGPPPAPDGWFVGATWAYDYVTCLGEDPLSAYSFAFANVGFVGGDEGGDDDGDDDGDEGGDGSGDGDDDGSGDGDDSGEGDGGGDSGDDDGGTDGGESADGGGTEGGFGGDGFGAGRGEVEGCSCQSSGSGPPAATFALLGLLGLLRRRSGS</sequence>
<keyword evidence="4" id="KW-1185">Reference proteome</keyword>
<dbReference type="EMBL" id="PVNK01000108">
    <property type="protein sequence ID" value="PRQ03009.1"/>
    <property type="molecule type" value="Genomic_DNA"/>
</dbReference>
<evidence type="ECO:0000256" key="1">
    <source>
        <dbReference type="SAM" id="MobiDB-lite"/>
    </source>
</evidence>
<dbReference type="InterPro" id="IPR024038">
    <property type="entry name" value="MYXO-CTERM"/>
</dbReference>
<evidence type="ECO:0000256" key="2">
    <source>
        <dbReference type="SAM" id="SignalP"/>
    </source>
</evidence>
<name>A0A2S9YD27_9BACT</name>
<feature type="signal peptide" evidence="2">
    <location>
        <begin position="1"/>
        <end position="23"/>
    </location>
</feature>
<dbReference type="InterPro" id="IPR051172">
    <property type="entry name" value="Chlamydia_OmcB"/>
</dbReference>
<dbReference type="RefSeq" id="WP_181197582.1">
    <property type="nucleotide sequence ID" value="NZ_PVNK01000108.1"/>
</dbReference>
<feature type="region of interest" description="Disordered" evidence="1">
    <location>
        <begin position="521"/>
        <end position="611"/>
    </location>
</feature>
<reference evidence="3 4" key="1">
    <citation type="submission" date="2018-03" db="EMBL/GenBank/DDBJ databases">
        <title>Draft Genome Sequences of the Obligatory Marine Myxobacteria Enhygromyxa salina SWB005.</title>
        <authorList>
            <person name="Poehlein A."/>
            <person name="Moghaddam J.A."/>
            <person name="Harms H."/>
            <person name="Alanjari M."/>
            <person name="Koenig G.M."/>
            <person name="Daniel R."/>
            <person name="Schaeberle T.F."/>
        </authorList>
    </citation>
    <scope>NUCLEOTIDE SEQUENCE [LARGE SCALE GENOMIC DNA]</scope>
    <source>
        <strain evidence="3 4">SWB005</strain>
    </source>
</reference>
<evidence type="ECO:0000313" key="4">
    <source>
        <dbReference type="Proteomes" id="UP000237968"/>
    </source>
</evidence>
<dbReference type="Proteomes" id="UP000237968">
    <property type="component" value="Unassembled WGS sequence"/>
</dbReference>
<dbReference type="PANTHER" id="PTHR34819">
    <property type="entry name" value="LARGE CYSTEINE-RICH PERIPLASMIC PROTEIN OMCB"/>
    <property type="match status" value="1"/>
</dbReference>
<organism evidence="3 4">
    <name type="scientific">Enhygromyxa salina</name>
    <dbReference type="NCBI Taxonomy" id="215803"/>
    <lineage>
        <taxon>Bacteria</taxon>
        <taxon>Pseudomonadati</taxon>
        <taxon>Myxococcota</taxon>
        <taxon>Polyangia</taxon>
        <taxon>Nannocystales</taxon>
        <taxon>Nannocystaceae</taxon>
        <taxon>Enhygromyxa</taxon>
    </lineage>
</organism>
<dbReference type="AlphaFoldDB" id="A0A2S9YD27"/>